<dbReference type="EMBL" id="BAAAET010000003">
    <property type="protein sequence ID" value="GAA0695433.1"/>
    <property type="molecule type" value="Genomic_DNA"/>
</dbReference>
<protein>
    <recommendedName>
        <fullName evidence="3">DUF4154 domain-containing protein</fullName>
    </recommendedName>
</protein>
<comment type="caution">
    <text evidence="1">The sequence shown here is derived from an EMBL/GenBank/DDBJ whole genome shotgun (WGS) entry which is preliminary data.</text>
</comment>
<evidence type="ECO:0000313" key="1">
    <source>
        <dbReference type="EMBL" id="GAA0695433.1"/>
    </source>
</evidence>
<dbReference type="RefSeq" id="WP_343806232.1">
    <property type="nucleotide sequence ID" value="NZ_BAAAET010000003.1"/>
</dbReference>
<evidence type="ECO:0000313" key="2">
    <source>
        <dbReference type="Proteomes" id="UP001499915"/>
    </source>
</evidence>
<dbReference type="Pfam" id="PF13689">
    <property type="entry name" value="DUF4154"/>
    <property type="match status" value="1"/>
</dbReference>
<dbReference type="InterPro" id="IPR025293">
    <property type="entry name" value="YfiR/HmsC-like"/>
</dbReference>
<reference evidence="2" key="1">
    <citation type="journal article" date="2019" name="Int. J. Syst. Evol. Microbiol.">
        <title>The Global Catalogue of Microorganisms (GCM) 10K type strain sequencing project: providing services to taxonomists for standard genome sequencing and annotation.</title>
        <authorList>
            <consortium name="The Broad Institute Genomics Platform"/>
            <consortium name="The Broad Institute Genome Sequencing Center for Infectious Disease"/>
            <person name="Wu L."/>
            <person name="Ma J."/>
        </authorList>
    </citation>
    <scope>NUCLEOTIDE SEQUENCE [LARGE SCALE GENOMIC DNA]</scope>
    <source>
        <strain evidence="2">JCM 15134</strain>
    </source>
</reference>
<keyword evidence="2" id="KW-1185">Reference proteome</keyword>
<organism evidence="1 2">
    <name type="scientific">Marinobacterium maritimum</name>
    <dbReference type="NCBI Taxonomy" id="500162"/>
    <lineage>
        <taxon>Bacteria</taxon>
        <taxon>Pseudomonadati</taxon>
        <taxon>Pseudomonadota</taxon>
        <taxon>Gammaproteobacteria</taxon>
        <taxon>Oceanospirillales</taxon>
        <taxon>Oceanospirillaceae</taxon>
        <taxon>Marinobacterium</taxon>
    </lineage>
</organism>
<proteinExistence type="predicted"/>
<evidence type="ECO:0008006" key="3">
    <source>
        <dbReference type="Google" id="ProtNLM"/>
    </source>
</evidence>
<sequence length="169" mass="18876">MLCNRALADPQSEKISHIKAAFVYNIAKFVDWPAEVTASRSSHFVFCYYREDFLGRGFDSILGKQVQQRSVQKRVVEAIKDAPACDVMLIPESQLDRFQHERALSRLDPALTIADLTQPGTRESVHDKAIINLVRDGRGIGFEVNLNHAKQSGLAISSELLKLARAITP</sequence>
<gene>
    <name evidence="1" type="ORF">GCM10009104_23950</name>
</gene>
<name>A0ABP3TAH1_9GAMM</name>
<dbReference type="Proteomes" id="UP001499915">
    <property type="component" value="Unassembled WGS sequence"/>
</dbReference>
<accession>A0ABP3TAH1</accession>